<feature type="transmembrane region" description="Helical" evidence="1">
    <location>
        <begin position="12"/>
        <end position="35"/>
    </location>
</feature>
<feature type="transmembrane region" description="Helical" evidence="1">
    <location>
        <begin position="215"/>
        <end position="235"/>
    </location>
</feature>
<dbReference type="Proteomes" id="UP000245125">
    <property type="component" value="Unassembled WGS sequence"/>
</dbReference>
<protein>
    <recommendedName>
        <fullName evidence="4">ResB-like domain-containing protein</fullName>
    </recommendedName>
</protein>
<proteinExistence type="predicted"/>
<accession>A0A2U3QL60</accession>
<feature type="transmembrane region" description="Helical" evidence="1">
    <location>
        <begin position="95"/>
        <end position="117"/>
    </location>
</feature>
<keyword evidence="1" id="KW-0472">Membrane</keyword>
<dbReference type="AlphaFoldDB" id="A0A2U3QL60"/>
<keyword evidence="1" id="KW-0812">Transmembrane</keyword>
<sequence length="241" mass="26719">MGMGKKILDFFLSLRTALWLLFVLLCIILYGSFIMPLKEEFQTLHVMPLFQWMADNPLGSVWWLWAAVGVLSLLTANTLVCSIESVMKKTGARNMLLTLSPQVIHIGFLFVLLAHLFSSYGSFKETGFVARGTTVPLSDGTSVLFEEIKADIDSSGYVGDWSAGISYLREGVRFKSDIIRPNSPSFHGGYGIYIKTVRFQPLPVALIEVSRDPGAMWALIGGILFLSGMTTLLALKIKKEQ</sequence>
<gene>
    <name evidence="2" type="ORF">NBG4_90034</name>
</gene>
<evidence type="ECO:0000313" key="2">
    <source>
        <dbReference type="EMBL" id="SPQ02090.1"/>
    </source>
</evidence>
<dbReference type="EMBL" id="OUUY01000141">
    <property type="protein sequence ID" value="SPQ02090.1"/>
    <property type="molecule type" value="Genomic_DNA"/>
</dbReference>
<reference evidence="3" key="1">
    <citation type="submission" date="2018-03" db="EMBL/GenBank/DDBJ databases">
        <authorList>
            <person name="Zecchin S."/>
        </authorList>
    </citation>
    <scope>NUCLEOTIDE SEQUENCE [LARGE SCALE GENOMIC DNA]</scope>
</reference>
<keyword evidence="3" id="KW-1185">Reference proteome</keyword>
<feature type="transmembrane region" description="Helical" evidence="1">
    <location>
        <begin position="62"/>
        <end position="83"/>
    </location>
</feature>
<evidence type="ECO:0000256" key="1">
    <source>
        <dbReference type="SAM" id="Phobius"/>
    </source>
</evidence>
<keyword evidence="1" id="KW-1133">Transmembrane helix</keyword>
<name>A0A2U3QL60_9BACT</name>
<evidence type="ECO:0000313" key="3">
    <source>
        <dbReference type="Proteomes" id="UP000245125"/>
    </source>
</evidence>
<evidence type="ECO:0008006" key="4">
    <source>
        <dbReference type="Google" id="ProtNLM"/>
    </source>
</evidence>
<dbReference type="OrthoDB" id="5395706at2"/>
<organism evidence="2 3">
    <name type="scientific">Candidatus Sulfobium mesophilum</name>
    <dbReference type="NCBI Taxonomy" id="2016548"/>
    <lineage>
        <taxon>Bacteria</taxon>
        <taxon>Pseudomonadati</taxon>
        <taxon>Nitrospirota</taxon>
        <taxon>Nitrospiria</taxon>
        <taxon>Nitrospirales</taxon>
        <taxon>Nitrospiraceae</taxon>
        <taxon>Candidatus Sulfobium</taxon>
    </lineage>
</organism>